<sequence>KATTMPPIFMFVVDTCMTSEELKALKESLQTALSLLPADALVGIITYGRMVQLHELNVQGISRSFVFK</sequence>
<keyword evidence="1" id="KW-0653">Protein transport</keyword>
<reference evidence="3 4" key="1">
    <citation type="submission" date="2013-05" db="EMBL/GenBank/DDBJ databases">
        <title>Draft genome of the parasitic nematode Anyclostoma ceylanicum.</title>
        <authorList>
            <person name="Mitreva M."/>
        </authorList>
    </citation>
    <scope>NUCLEOTIDE SEQUENCE [LARGE SCALE GENOMIC DNA]</scope>
</reference>
<keyword evidence="1" id="KW-0256">Endoplasmic reticulum</keyword>
<dbReference type="GO" id="GO:0046872">
    <property type="term" value="F:metal ion binding"/>
    <property type="evidence" value="ECO:0007669"/>
    <property type="project" value="UniProtKB-KW"/>
</dbReference>
<evidence type="ECO:0000256" key="1">
    <source>
        <dbReference type="RuleBase" id="RU365030"/>
    </source>
</evidence>
<keyword evidence="1" id="KW-0862">Zinc</keyword>
<dbReference type="GO" id="GO:0090110">
    <property type="term" value="P:COPII-coated vesicle cargo loading"/>
    <property type="evidence" value="ECO:0007669"/>
    <property type="project" value="TreeGrafter"/>
</dbReference>
<dbReference type="Gene3D" id="3.40.50.410">
    <property type="entry name" value="von Willebrand factor, type A domain"/>
    <property type="match status" value="1"/>
</dbReference>
<dbReference type="AlphaFoldDB" id="A0A0D6LBM9"/>
<keyword evidence="4" id="KW-1185">Reference proteome</keyword>
<gene>
    <name evidence="3" type="ORF">ANCCEY_15740</name>
</gene>
<dbReference type="GO" id="GO:0005096">
    <property type="term" value="F:GTPase activator activity"/>
    <property type="evidence" value="ECO:0007669"/>
    <property type="project" value="TreeGrafter"/>
</dbReference>
<dbReference type="PANTHER" id="PTHR11141:SF0">
    <property type="entry name" value="PROTEIN TRANSPORT PROTEIN SEC23"/>
    <property type="match status" value="1"/>
</dbReference>
<keyword evidence="1" id="KW-0931">ER-Golgi transport</keyword>
<keyword evidence="1" id="KW-0968">Cytoplasmic vesicle</keyword>
<dbReference type="GO" id="GO:0030127">
    <property type="term" value="C:COPII vesicle coat"/>
    <property type="evidence" value="ECO:0007669"/>
    <property type="project" value="InterPro"/>
</dbReference>
<dbReference type="Proteomes" id="UP000054495">
    <property type="component" value="Unassembled WGS sequence"/>
</dbReference>
<dbReference type="Pfam" id="PF04811">
    <property type="entry name" value="Sec23_trunk"/>
    <property type="match status" value="1"/>
</dbReference>
<dbReference type="PANTHER" id="PTHR11141">
    <property type="entry name" value="PROTEIN TRANSPORT PROTEIN SEC23"/>
    <property type="match status" value="1"/>
</dbReference>
<evidence type="ECO:0000259" key="2">
    <source>
        <dbReference type="Pfam" id="PF04811"/>
    </source>
</evidence>
<dbReference type="InterPro" id="IPR036465">
    <property type="entry name" value="vWFA_dom_sf"/>
</dbReference>
<dbReference type="GO" id="GO:0006886">
    <property type="term" value="P:intracellular protein transport"/>
    <property type="evidence" value="ECO:0007669"/>
    <property type="project" value="InterPro"/>
</dbReference>
<dbReference type="EMBL" id="KE130245">
    <property type="protein sequence ID" value="EPB65197.1"/>
    <property type="molecule type" value="Genomic_DNA"/>
</dbReference>
<evidence type="ECO:0000313" key="3">
    <source>
        <dbReference type="EMBL" id="EPB65197.1"/>
    </source>
</evidence>
<keyword evidence="1" id="KW-0472">Membrane</keyword>
<feature type="non-terminal residue" evidence="3">
    <location>
        <position position="68"/>
    </location>
</feature>
<feature type="non-terminal residue" evidence="3">
    <location>
        <position position="1"/>
    </location>
</feature>
<name>A0A0D6LBM9_9BILA</name>
<comment type="subcellular location">
    <subcellularLocation>
        <location evidence="1">Cytoplasmic vesicle</location>
        <location evidence="1">COPII-coated vesicle membrane</location>
        <topology evidence="1">Peripheral membrane protein</topology>
        <orientation evidence="1">Cytoplasmic side</orientation>
    </subcellularLocation>
    <subcellularLocation>
        <location evidence="1">Endoplasmic reticulum membrane</location>
        <topology evidence="1">Peripheral membrane protein</topology>
        <orientation evidence="1">Cytoplasmic side</orientation>
    </subcellularLocation>
</comment>
<organism evidence="3 4">
    <name type="scientific">Ancylostoma ceylanicum</name>
    <dbReference type="NCBI Taxonomy" id="53326"/>
    <lineage>
        <taxon>Eukaryota</taxon>
        <taxon>Metazoa</taxon>
        <taxon>Ecdysozoa</taxon>
        <taxon>Nematoda</taxon>
        <taxon>Chromadorea</taxon>
        <taxon>Rhabditida</taxon>
        <taxon>Rhabditina</taxon>
        <taxon>Rhabditomorpha</taxon>
        <taxon>Strongyloidea</taxon>
        <taxon>Ancylostomatidae</taxon>
        <taxon>Ancylostomatinae</taxon>
        <taxon>Ancylostoma</taxon>
    </lineage>
</organism>
<dbReference type="GO" id="GO:0070971">
    <property type="term" value="C:endoplasmic reticulum exit site"/>
    <property type="evidence" value="ECO:0007669"/>
    <property type="project" value="TreeGrafter"/>
</dbReference>
<comment type="function">
    <text evidence="1">Component of the coat protein complex II (COPII) which promotes the formation of transport vesicles from the endoplasmic reticulum (ER). The coat has two main functions, the physical deformation of the endoplasmic reticulum membrane into vesicles and the selection of cargo molecules.</text>
</comment>
<proteinExistence type="inferred from homology"/>
<dbReference type="InterPro" id="IPR006896">
    <property type="entry name" value="Sec23/24_trunk_dom"/>
</dbReference>
<dbReference type="InterPro" id="IPR037364">
    <property type="entry name" value="Sec23"/>
</dbReference>
<keyword evidence="1" id="KW-0479">Metal-binding</keyword>
<keyword evidence="1" id="KW-0963">Cytoplasm</keyword>
<evidence type="ECO:0000313" key="4">
    <source>
        <dbReference type="Proteomes" id="UP000054495"/>
    </source>
</evidence>
<dbReference type="GO" id="GO:0005789">
    <property type="term" value="C:endoplasmic reticulum membrane"/>
    <property type="evidence" value="ECO:0007669"/>
    <property type="project" value="UniProtKB-SubCell"/>
</dbReference>
<feature type="domain" description="Sec23/Sec24 trunk" evidence="2">
    <location>
        <begin position="5"/>
        <end position="59"/>
    </location>
</feature>
<protein>
    <recommendedName>
        <fullName evidence="1">Protein transport protein SEC23</fullName>
    </recommendedName>
</protein>
<dbReference type="SUPFAM" id="SSF53300">
    <property type="entry name" value="vWA-like"/>
    <property type="match status" value="1"/>
</dbReference>
<keyword evidence="1" id="KW-0813">Transport</keyword>
<comment type="similarity">
    <text evidence="1">Belongs to the SEC23/SEC24 family. SEC23 subfamily.</text>
</comment>
<accession>A0A0D6LBM9</accession>